<dbReference type="InterPro" id="IPR009045">
    <property type="entry name" value="Zn_M74/Hedgehog-like"/>
</dbReference>
<dbReference type="PANTHER" id="PTHR34385:SF1">
    <property type="entry name" value="PEPTIDOGLYCAN L-ALANYL-D-GLUTAMATE ENDOPEPTIDASE CWLK"/>
    <property type="match status" value="1"/>
</dbReference>
<evidence type="ECO:0000256" key="1">
    <source>
        <dbReference type="SAM" id="MobiDB-lite"/>
    </source>
</evidence>
<protein>
    <submittedName>
        <fullName evidence="3">D-alanyl-D-alanine carboxypeptidase family protein</fullName>
    </submittedName>
</protein>
<feature type="region of interest" description="Disordered" evidence="1">
    <location>
        <begin position="1"/>
        <end position="176"/>
    </location>
</feature>
<dbReference type="EMBL" id="JAGFBM010000003">
    <property type="protein sequence ID" value="MBO3084780.1"/>
    <property type="molecule type" value="Genomic_DNA"/>
</dbReference>
<keyword evidence="3" id="KW-0645">Protease</keyword>
<reference evidence="3 4" key="1">
    <citation type="submission" date="2021-03" db="EMBL/GenBank/DDBJ databases">
        <title>novel species in genus Cellulomonas.</title>
        <authorList>
            <person name="Zhang G."/>
        </authorList>
    </citation>
    <scope>NUCLEOTIDE SEQUENCE [LARGE SCALE GENOMIC DNA]</scope>
    <source>
        <strain evidence="4">zg-ZUI188</strain>
    </source>
</reference>
<keyword evidence="3" id="KW-0378">Hydrolase</keyword>
<feature type="compositionally biased region" description="Low complexity" evidence="1">
    <location>
        <begin position="89"/>
        <end position="106"/>
    </location>
</feature>
<sequence length="430" mass="43958">MGSHSEDAVSRPPTRRSLREAERRSATSGAQPQVAPPGVSAPGGPTAHQVPSWAHHGPVAPSSRPAHSPAPAPVPRPVPAPVSRPAPAPATEALTAVPQVTAAAPARSAWSTSPRVPATQPAPATAKQAPASAPQAPARAEVAPAPDQSSAARVASPTASRPAPKPDRPVHPRVEDVPELAGVPHGSIRRTPRPTRAAARLGVLGVLAGITVVIPVTQGLVAGPVAFGSDALADSSLPSTVSALAGASLSALPPTSLASTDGALQARGLAAASRAEERSALPGCDGSLRAAGQNGLLRTADLCTLWDNHTQLRADAAVSLAEFNQAFAARFGGDLCLSSGYRTLAAQRSVKAQKGGLAAAPGKSNHGWGLAIDLCQDQTSGVKWRWINENGPAYGWENPAWAQPGGSGPFERWHWEYTKGVQADGEYYDS</sequence>
<feature type="compositionally biased region" description="Basic and acidic residues" evidence="1">
    <location>
        <begin position="164"/>
        <end position="176"/>
    </location>
</feature>
<accession>A0ABS3SG99</accession>
<evidence type="ECO:0000313" key="4">
    <source>
        <dbReference type="Proteomes" id="UP000678317"/>
    </source>
</evidence>
<feature type="compositionally biased region" description="Low complexity" evidence="1">
    <location>
        <begin position="58"/>
        <end position="67"/>
    </location>
</feature>
<dbReference type="Pfam" id="PF02557">
    <property type="entry name" value="VanY"/>
    <property type="match status" value="1"/>
</dbReference>
<evidence type="ECO:0000259" key="2">
    <source>
        <dbReference type="Pfam" id="PF02557"/>
    </source>
</evidence>
<feature type="compositionally biased region" description="Low complexity" evidence="1">
    <location>
        <begin position="114"/>
        <end position="146"/>
    </location>
</feature>
<dbReference type="RefSeq" id="WP_208289431.1">
    <property type="nucleotide sequence ID" value="NZ_JAGFBM010000003.1"/>
</dbReference>
<feature type="compositionally biased region" description="Low complexity" evidence="1">
    <location>
        <begin position="26"/>
        <end position="45"/>
    </location>
</feature>
<proteinExistence type="predicted"/>
<dbReference type="InterPro" id="IPR003709">
    <property type="entry name" value="VanY-like_core_dom"/>
</dbReference>
<dbReference type="PANTHER" id="PTHR34385">
    <property type="entry name" value="D-ALANYL-D-ALANINE CARBOXYPEPTIDASE"/>
    <property type="match status" value="1"/>
</dbReference>
<dbReference type="Gene3D" id="3.30.1380.10">
    <property type="match status" value="1"/>
</dbReference>
<dbReference type="Proteomes" id="UP000678317">
    <property type="component" value="Unassembled WGS sequence"/>
</dbReference>
<dbReference type="CDD" id="cd14814">
    <property type="entry name" value="Peptidase_M15"/>
    <property type="match status" value="1"/>
</dbReference>
<feature type="compositionally biased region" description="Pro residues" evidence="1">
    <location>
        <begin position="68"/>
        <end position="88"/>
    </location>
</feature>
<dbReference type="InterPro" id="IPR052179">
    <property type="entry name" value="DD-CPase-like"/>
</dbReference>
<gene>
    <name evidence="3" type="ORF">J4035_09025</name>
</gene>
<feature type="domain" description="D-alanyl-D-alanine carboxypeptidase-like core" evidence="2">
    <location>
        <begin position="310"/>
        <end position="418"/>
    </location>
</feature>
<organism evidence="3 4">
    <name type="scientific">Cellulomonas fengjieae</name>
    <dbReference type="NCBI Taxonomy" id="2819978"/>
    <lineage>
        <taxon>Bacteria</taxon>
        <taxon>Bacillati</taxon>
        <taxon>Actinomycetota</taxon>
        <taxon>Actinomycetes</taxon>
        <taxon>Micrococcales</taxon>
        <taxon>Cellulomonadaceae</taxon>
        <taxon>Cellulomonas</taxon>
    </lineage>
</organism>
<comment type="caution">
    <text evidence="3">The sequence shown here is derived from an EMBL/GenBank/DDBJ whole genome shotgun (WGS) entry which is preliminary data.</text>
</comment>
<dbReference type="SUPFAM" id="SSF55166">
    <property type="entry name" value="Hedgehog/DD-peptidase"/>
    <property type="match status" value="1"/>
</dbReference>
<name>A0ABS3SG99_9CELL</name>
<keyword evidence="3" id="KW-0121">Carboxypeptidase</keyword>
<dbReference type="GO" id="GO:0004180">
    <property type="term" value="F:carboxypeptidase activity"/>
    <property type="evidence" value="ECO:0007669"/>
    <property type="project" value="UniProtKB-KW"/>
</dbReference>
<evidence type="ECO:0000313" key="3">
    <source>
        <dbReference type="EMBL" id="MBO3084780.1"/>
    </source>
</evidence>
<keyword evidence="4" id="KW-1185">Reference proteome</keyword>